<dbReference type="Pfam" id="PF00672">
    <property type="entry name" value="HAMP"/>
    <property type="match status" value="1"/>
</dbReference>
<dbReference type="InterPro" id="IPR036097">
    <property type="entry name" value="HisK_dim/P_sf"/>
</dbReference>
<dbReference type="CDD" id="cd06225">
    <property type="entry name" value="HAMP"/>
    <property type="match status" value="1"/>
</dbReference>
<evidence type="ECO:0000256" key="10">
    <source>
        <dbReference type="ARBA" id="ARBA00022777"/>
    </source>
</evidence>
<dbReference type="SUPFAM" id="SSF55874">
    <property type="entry name" value="ATPase domain of HSP90 chaperone/DNA topoisomerase II/histidine kinase"/>
    <property type="match status" value="1"/>
</dbReference>
<evidence type="ECO:0000259" key="17">
    <source>
        <dbReference type="PROSITE" id="PS50885"/>
    </source>
</evidence>
<feature type="domain" description="HAMP" evidence="17">
    <location>
        <begin position="201"/>
        <end position="252"/>
    </location>
</feature>
<evidence type="ECO:0000256" key="8">
    <source>
        <dbReference type="ARBA" id="ARBA00022692"/>
    </source>
</evidence>
<evidence type="ECO:0000256" key="14">
    <source>
        <dbReference type="ARBA" id="ARBA00023136"/>
    </source>
</evidence>
<evidence type="ECO:0000256" key="12">
    <source>
        <dbReference type="ARBA" id="ARBA00022989"/>
    </source>
</evidence>
<dbReference type="InterPro" id="IPR003660">
    <property type="entry name" value="HAMP_dom"/>
</dbReference>
<dbReference type="GO" id="GO:0000155">
    <property type="term" value="F:phosphorelay sensor kinase activity"/>
    <property type="evidence" value="ECO:0007669"/>
    <property type="project" value="InterPro"/>
</dbReference>
<dbReference type="SMART" id="SM00304">
    <property type="entry name" value="HAMP"/>
    <property type="match status" value="1"/>
</dbReference>
<evidence type="ECO:0000256" key="6">
    <source>
        <dbReference type="ARBA" id="ARBA00022553"/>
    </source>
</evidence>
<sequence>MRLLLPKGLAGQLILAVLLALLAGQLISFWILADERRERLDEANLRLVTHRLVTTWELVNELPESNRQQLLRAMSSPGQHYRLSAQPLLQPGSEGQLTGRFQRRLLDAFPDPAPPAVFRLLPSSRPECKELEQTRPDREDRRRLWQQCQPRLEASLQLRDGQWLNLQVVTPDANPPWAGRIWLSLLVTGLLVALAVTLLVRQLVRPLRALTAAAVSFGEGRPSPLQPSGPDDLQQVIHAFNRMQQQVGKQLEERARVLAALSHDLRTPLTHMRLRVELLPDSEDRQRLLDSLQEMQSLAETTLDFVRGSKGEVARDFDLAALVQSLCDDYEDQGQPVHYSGLSRCVFHGRSQALRRALQNLIDNALKYGNKAEVSLQLDQGVPCICIEDEGPGIPEAEREKVFEPFYRMEESRSRHTGGTGLGLAIARDLLLQEGGCLLLESRTTAQPGLRVKVLLPASGRV</sequence>
<keyword evidence="4" id="KW-1003">Cell membrane</keyword>
<organism evidence="18 19">
    <name type="scientific">Marinospirillum alkaliphilum DSM 21637</name>
    <dbReference type="NCBI Taxonomy" id="1122209"/>
    <lineage>
        <taxon>Bacteria</taxon>
        <taxon>Pseudomonadati</taxon>
        <taxon>Pseudomonadota</taxon>
        <taxon>Gammaproteobacteria</taxon>
        <taxon>Oceanospirillales</taxon>
        <taxon>Oceanospirillaceae</taxon>
        <taxon>Marinospirillum</taxon>
    </lineage>
</organism>
<evidence type="ECO:0000256" key="15">
    <source>
        <dbReference type="SAM" id="Phobius"/>
    </source>
</evidence>
<keyword evidence="19" id="KW-1185">Reference proteome</keyword>
<evidence type="ECO:0000256" key="11">
    <source>
        <dbReference type="ARBA" id="ARBA00022840"/>
    </source>
</evidence>
<keyword evidence="7" id="KW-0808">Transferase</keyword>
<dbReference type="CDD" id="cd00075">
    <property type="entry name" value="HATPase"/>
    <property type="match status" value="1"/>
</dbReference>
<accession>A0A1K1V754</accession>
<keyword evidence="12 15" id="KW-1133">Transmembrane helix</keyword>
<evidence type="ECO:0000256" key="4">
    <source>
        <dbReference type="ARBA" id="ARBA00022475"/>
    </source>
</evidence>
<dbReference type="Proteomes" id="UP000182350">
    <property type="component" value="Unassembled WGS sequence"/>
</dbReference>
<dbReference type="Pfam" id="PF02518">
    <property type="entry name" value="HATPase_c"/>
    <property type="match status" value="1"/>
</dbReference>
<keyword evidence="5" id="KW-0997">Cell inner membrane</keyword>
<keyword evidence="11" id="KW-0067">ATP-binding</keyword>
<evidence type="ECO:0000256" key="1">
    <source>
        <dbReference type="ARBA" id="ARBA00000085"/>
    </source>
</evidence>
<dbReference type="PRINTS" id="PR00344">
    <property type="entry name" value="BCTRLSENSOR"/>
</dbReference>
<evidence type="ECO:0000256" key="13">
    <source>
        <dbReference type="ARBA" id="ARBA00023012"/>
    </source>
</evidence>
<feature type="domain" description="Histidine kinase" evidence="16">
    <location>
        <begin position="260"/>
        <end position="460"/>
    </location>
</feature>
<evidence type="ECO:0000313" key="19">
    <source>
        <dbReference type="Proteomes" id="UP000182350"/>
    </source>
</evidence>
<name>A0A1K1V754_9GAMM</name>
<evidence type="ECO:0000256" key="2">
    <source>
        <dbReference type="ARBA" id="ARBA00004429"/>
    </source>
</evidence>
<keyword evidence="8 15" id="KW-0812">Transmembrane</keyword>
<dbReference type="Gene3D" id="1.10.287.130">
    <property type="match status" value="1"/>
</dbReference>
<evidence type="ECO:0000256" key="5">
    <source>
        <dbReference type="ARBA" id="ARBA00022519"/>
    </source>
</evidence>
<evidence type="ECO:0000256" key="3">
    <source>
        <dbReference type="ARBA" id="ARBA00012438"/>
    </source>
</evidence>
<keyword evidence="10 18" id="KW-0418">Kinase</keyword>
<dbReference type="PANTHER" id="PTHR44936:SF5">
    <property type="entry name" value="SENSOR HISTIDINE KINASE ENVZ"/>
    <property type="match status" value="1"/>
</dbReference>
<keyword evidence="9" id="KW-0547">Nucleotide-binding</keyword>
<dbReference type="InterPro" id="IPR003661">
    <property type="entry name" value="HisK_dim/P_dom"/>
</dbReference>
<keyword evidence="6" id="KW-0597">Phosphoprotein</keyword>
<proteinExistence type="predicted"/>
<dbReference type="GO" id="GO:0005886">
    <property type="term" value="C:plasma membrane"/>
    <property type="evidence" value="ECO:0007669"/>
    <property type="project" value="UniProtKB-SubCell"/>
</dbReference>
<dbReference type="InterPro" id="IPR004358">
    <property type="entry name" value="Sig_transdc_His_kin-like_C"/>
</dbReference>
<dbReference type="InterPro" id="IPR005467">
    <property type="entry name" value="His_kinase_dom"/>
</dbReference>
<dbReference type="SUPFAM" id="SSF47384">
    <property type="entry name" value="Homodimeric domain of signal transducing histidine kinase"/>
    <property type="match status" value="1"/>
</dbReference>
<dbReference type="SMART" id="SM00388">
    <property type="entry name" value="HisKA"/>
    <property type="match status" value="1"/>
</dbReference>
<dbReference type="InterPro" id="IPR050980">
    <property type="entry name" value="2C_sensor_his_kinase"/>
</dbReference>
<evidence type="ECO:0000256" key="9">
    <source>
        <dbReference type="ARBA" id="ARBA00022741"/>
    </source>
</evidence>
<dbReference type="GO" id="GO:0005524">
    <property type="term" value="F:ATP binding"/>
    <property type="evidence" value="ECO:0007669"/>
    <property type="project" value="UniProtKB-KW"/>
</dbReference>
<dbReference type="PANTHER" id="PTHR44936">
    <property type="entry name" value="SENSOR PROTEIN CREC"/>
    <property type="match status" value="1"/>
</dbReference>
<dbReference type="AlphaFoldDB" id="A0A1K1V754"/>
<dbReference type="PROSITE" id="PS50109">
    <property type="entry name" value="HIS_KIN"/>
    <property type="match status" value="1"/>
</dbReference>
<keyword evidence="14 15" id="KW-0472">Membrane</keyword>
<feature type="transmembrane region" description="Helical" evidence="15">
    <location>
        <begin position="12"/>
        <end position="33"/>
    </location>
</feature>
<dbReference type="Pfam" id="PF00512">
    <property type="entry name" value="HisKA"/>
    <property type="match status" value="1"/>
</dbReference>
<dbReference type="OrthoDB" id="9804645at2"/>
<feature type="transmembrane region" description="Helical" evidence="15">
    <location>
        <begin position="181"/>
        <end position="200"/>
    </location>
</feature>
<evidence type="ECO:0000259" key="16">
    <source>
        <dbReference type="PROSITE" id="PS50109"/>
    </source>
</evidence>
<dbReference type="RefSeq" id="WP_072325047.1">
    <property type="nucleotide sequence ID" value="NZ_FPJW01000002.1"/>
</dbReference>
<reference evidence="18 19" key="1">
    <citation type="submission" date="2016-11" db="EMBL/GenBank/DDBJ databases">
        <authorList>
            <person name="Jaros S."/>
            <person name="Januszkiewicz K."/>
            <person name="Wedrychowicz H."/>
        </authorList>
    </citation>
    <scope>NUCLEOTIDE SEQUENCE [LARGE SCALE GENOMIC DNA]</scope>
    <source>
        <strain evidence="18 19">DSM 21637</strain>
    </source>
</reference>
<dbReference type="EC" id="2.7.13.3" evidence="3"/>
<dbReference type="SMART" id="SM00387">
    <property type="entry name" value="HATPase_c"/>
    <property type="match status" value="1"/>
</dbReference>
<evidence type="ECO:0000313" key="18">
    <source>
        <dbReference type="EMBL" id="SFX20571.1"/>
    </source>
</evidence>
<comment type="catalytic activity">
    <reaction evidence="1">
        <text>ATP + protein L-histidine = ADP + protein N-phospho-L-histidine.</text>
        <dbReference type="EC" id="2.7.13.3"/>
    </reaction>
</comment>
<dbReference type="CDD" id="cd00082">
    <property type="entry name" value="HisKA"/>
    <property type="match status" value="1"/>
</dbReference>
<keyword evidence="13" id="KW-0902">Two-component regulatory system</keyword>
<dbReference type="STRING" id="1122209.SAMN02745752_00799"/>
<dbReference type="Gene3D" id="3.30.565.10">
    <property type="entry name" value="Histidine kinase-like ATPase, C-terminal domain"/>
    <property type="match status" value="1"/>
</dbReference>
<gene>
    <name evidence="18" type="ORF">SAMN02745752_00799</name>
</gene>
<dbReference type="PROSITE" id="PS50885">
    <property type="entry name" value="HAMP"/>
    <property type="match status" value="1"/>
</dbReference>
<protein>
    <recommendedName>
        <fullName evidence="3">histidine kinase</fullName>
        <ecNumber evidence="3">2.7.13.3</ecNumber>
    </recommendedName>
</protein>
<dbReference type="InterPro" id="IPR036890">
    <property type="entry name" value="HATPase_C_sf"/>
</dbReference>
<dbReference type="InterPro" id="IPR003594">
    <property type="entry name" value="HATPase_dom"/>
</dbReference>
<dbReference type="EMBL" id="FPJW01000002">
    <property type="protein sequence ID" value="SFX20571.1"/>
    <property type="molecule type" value="Genomic_DNA"/>
</dbReference>
<comment type="subcellular location">
    <subcellularLocation>
        <location evidence="2">Cell inner membrane</location>
        <topology evidence="2">Multi-pass membrane protein</topology>
    </subcellularLocation>
</comment>
<evidence type="ECO:0000256" key="7">
    <source>
        <dbReference type="ARBA" id="ARBA00022679"/>
    </source>
</evidence>